<dbReference type="EMBL" id="JACJQU010000011">
    <property type="protein sequence ID" value="MBD2295205.1"/>
    <property type="molecule type" value="Genomic_DNA"/>
</dbReference>
<feature type="region of interest" description="Disordered" evidence="1">
    <location>
        <begin position="1"/>
        <end position="24"/>
    </location>
</feature>
<keyword evidence="2" id="KW-1133">Transmembrane helix</keyword>
<feature type="transmembrane region" description="Helical" evidence="2">
    <location>
        <begin position="96"/>
        <end position="116"/>
    </location>
</feature>
<reference evidence="4" key="1">
    <citation type="journal article" date="2020" name="ISME J.">
        <title>Comparative genomics reveals insights into cyanobacterial evolution and habitat adaptation.</title>
        <authorList>
            <person name="Chen M.Y."/>
            <person name="Teng W.K."/>
            <person name="Zhao L."/>
            <person name="Hu C.X."/>
            <person name="Zhou Y.K."/>
            <person name="Han B.P."/>
            <person name="Song L.R."/>
            <person name="Shu W.S."/>
        </authorList>
    </citation>
    <scope>NUCLEOTIDE SEQUENCE [LARGE SCALE GENOMIC DNA]</scope>
    <source>
        <strain evidence="4">FACHB-251</strain>
    </source>
</reference>
<evidence type="ECO:0000313" key="3">
    <source>
        <dbReference type="EMBL" id="MBD2295205.1"/>
    </source>
</evidence>
<keyword evidence="2" id="KW-0812">Transmembrane</keyword>
<gene>
    <name evidence="3" type="ORF">H6G06_17390</name>
</gene>
<dbReference type="RefSeq" id="WP_190562377.1">
    <property type="nucleotide sequence ID" value="NZ_JACJQU010000011.1"/>
</dbReference>
<protein>
    <submittedName>
        <fullName evidence="3">Uncharacterized protein</fullName>
    </submittedName>
</protein>
<keyword evidence="2" id="KW-0472">Membrane</keyword>
<comment type="caution">
    <text evidence="3">The sequence shown here is derived from an EMBL/GenBank/DDBJ whole genome shotgun (WGS) entry which is preliminary data.</text>
</comment>
<dbReference type="Proteomes" id="UP000662185">
    <property type="component" value="Unassembled WGS sequence"/>
</dbReference>
<feature type="region of interest" description="Disordered" evidence="1">
    <location>
        <begin position="132"/>
        <end position="177"/>
    </location>
</feature>
<feature type="compositionally biased region" description="Polar residues" evidence="1">
    <location>
        <begin position="15"/>
        <end position="24"/>
    </location>
</feature>
<sequence>MSQDKRRKPRDEQETQPSPKLYQQNPPIWKTTIIQFLRGTIGLLENTVVKLETEPSPTTEKKPHLLERVLRGWDRFLQTFRLFLPSKVSNNVSDTVLTGILAVIAVVIVGTTTFLITSKPAEIATLPPVEEVPSSTLPEAKPEPIPTPTVEPEPIPTPTVEPEPIPTPTVEPEPEPIPTLEPEPEKIVELTPEQALIAAIENQLTEITVPLQQTGDENISVNLIKSIQANFRTSDLTIKISDDWYILEPSQQQQLAADILQRSQELDFTHLQLFDSQDKLIARSPVVGNEMIIFSKHSGVRSHD</sequence>
<name>A0A927A329_9NOST</name>
<organism evidence="3 4">
    <name type="scientific">Anabaena sphaerica FACHB-251</name>
    <dbReference type="NCBI Taxonomy" id="2692883"/>
    <lineage>
        <taxon>Bacteria</taxon>
        <taxon>Bacillati</taxon>
        <taxon>Cyanobacteriota</taxon>
        <taxon>Cyanophyceae</taxon>
        <taxon>Nostocales</taxon>
        <taxon>Nostocaceae</taxon>
        <taxon>Anabaena</taxon>
    </lineage>
</organism>
<evidence type="ECO:0000313" key="4">
    <source>
        <dbReference type="Proteomes" id="UP000662185"/>
    </source>
</evidence>
<feature type="compositionally biased region" description="Pro residues" evidence="1">
    <location>
        <begin position="143"/>
        <end position="177"/>
    </location>
</feature>
<dbReference type="AlphaFoldDB" id="A0A927A329"/>
<accession>A0A927A329</accession>
<evidence type="ECO:0000256" key="1">
    <source>
        <dbReference type="SAM" id="MobiDB-lite"/>
    </source>
</evidence>
<keyword evidence="4" id="KW-1185">Reference proteome</keyword>
<evidence type="ECO:0000256" key="2">
    <source>
        <dbReference type="SAM" id="Phobius"/>
    </source>
</evidence>
<proteinExistence type="predicted"/>